<keyword evidence="2 7" id="KW-0645">Protease</keyword>
<feature type="compositionally biased region" description="Pro residues" evidence="9">
    <location>
        <begin position="559"/>
        <end position="594"/>
    </location>
</feature>
<evidence type="ECO:0000256" key="4">
    <source>
        <dbReference type="ARBA" id="ARBA00022825"/>
    </source>
</evidence>
<dbReference type="AlphaFoldDB" id="A0AAD2GAZ0"/>
<dbReference type="Pfam" id="PF00082">
    <property type="entry name" value="Peptidase_S8"/>
    <property type="match status" value="1"/>
</dbReference>
<feature type="domain" description="Peptidase S8/S53" evidence="11">
    <location>
        <begin position="174"/>
        <end position="418"/>
    </location>
</feature>
<dbReference type="PANTHER" id="PTHR43399">
    <property type="entry name" value="SUBTILISIN-RELATED"/>
    <property type="match status" value="1"/>
</dbReference>
<feature type="region of interest" description="Disordered" evidence="9">
    <location>
        <begin position="19"/>
        <end position="42"/>
    </location>
</feature>
<evidence type="ECO:0000256" key="5">
    <source>
        <dbReference type="ARBA" id="ARBA00023529"/>
    </source>
</evidence>
<evidence type="ECO:0000256" key="10">
    <source>
        <dbReference type="SAM" id="SignalP"/>
    </source>
</evidence>
<comment type="caution">
    <text evidence="12">The sequence shown here is derived from an EMBL/GenBank/DDBJ whole genome shotgun (WGS) entry which is preliminary data.</text>
</comment>
<evidence type="ECO:0000256" key="8">
    <source>
        <dbReference type="RuleBase" id="RU003355"/>
    </source>
</evidence>
<dbReference type="Proteomes" id="UP001295423">
    <property type="component" value="Unassembled WGS sequence"/>
</dbReference>
<dbReference type="PRINTS" id="PR00723">
    <property type="entry name" value="SUBTILISIN"/>
</dbReference>
<gene>
    <name evidence="12" type="ORF">CYCCA115_LOCUS22942</name>
</gene>
<feature type="region of interest" description="Disordered" evidence="9">
    <location>
        <begin position="555"/>
        <end position="596"/>
    </location>
</feature>
<dbReference type="InterPro" id="IPR036852">
    <property type="entry name" value="Peptidase_S8/S53_dom_sf"/>
</dbReference>
<accession>A0AAD2GAZ0</accession>
<feature type="compositionally biased region" description="Low complexity" evidence="9">
    <location>
        <begin position="19"/>
        <end position="29"/>
    </location>
</feature>
<dbReference type="PROSITE" id="PS00138">
    <property type="entry name" value="SUBTILASE_SER"/>
    <property type="match status" value="1"/>
</dbReference>
<dbReference type="EMBL" id="CAKOGP040002347">
    <property type="protein sequence ID" value="CAJ1967801.1"/>
    <property type="molecule type" value="Genomic_DNA"/>
</dbReference>
<comment type="catalytic activity">
    <reaction evidence="5">
        <text>Hydrolysis of proteins with broad specificity for peptide bonds, and a preference for a large uncharged residue in P1. Hydrolyzes peptide amides.</text>
        <dbReference type="EC" id="3.4.21.62"/>
    </reaction>
</comment>
<keyword evidence="3 7" id="KW-0378">Hydrolase</keyword>
<evidence type="ECO:0000256" key="6">
    <source>
        <dbReference type="ARBA" id="ARBA00023619"/>
    </source>
</evidence>
<dbReference type="InterPro" id="IPR051048">
    <property type="entry name" value="Peptidase_S8/S53_subtilisin"/>
</dbReference>
<name>A0AAD2GAZ0_9STRA</name>
<dbReference type="InterPro" id="IPR015500">
    <property type="entry name" value="Peptidase_S8_subtilisin-rel"/>
</dbReference>
<sequence>MKLLWTLVLVSQLVSSTSATSSSSTSSAASDEKERNHLRRQRKTQVIEDEVTASVQADGRRRIVLHCQPNKVHQVCLNRLKEFEDGRLEIIHKLHESQAWAVSIGESDEATIKALEEGDFFDIESDVIRRPMYIPESLQIETGRNLQFWNRQDVPYGIEMVKAQQAWEKFNTKGAGVKVCVVDTGILGSHEDFNTNKLSGYSGREAVTPWDRDGNGHGTHVSGTIAAADNDSGVVGVAPDAEIYTVRIFDNRGDFFGSDVVAAAEACRDAGAQIISMSLGGPSYQGDEKRIFDALFDQGILPIAAAGNDGDDDYSFPASYARVMSVAAVNSNRNHASFSQYNDRVDIAAPGVNVRSCWNNGRYSSISGTSMATPHVSGVAALMKSYKPNATPQELFNAMINTAVNPNTNGRDDKYGHGIINAVAAMDALDGNTPDAPTSPPQNCPQGKINFQFTLRTDDYGYETSWELKDVSNGRVVESRAEGSLGNNANDDLQVCLNGNACYTLTIQDSYGDGLCCGQGNPGYDIVADGQVLQQNQEFLSSVVTIPGIGNCDGVNLPPTGPPVSSPTNPPVSNPTNPPVSPPTQPPVPSPTSPPENEECCFLFWCWSC</sequence>
<dbReference type="CDD" id="cd07477">
    <property type="entry name" value="Peptidases_S8_Subtilisin_subset"/>
    <property type="match status" value="1"/>
</dbReference>
<dbReference type="InterPro" id="IPR022398">
    <property type="entry name" value="Peptidase_S8_His-AS"/>
</dbReference>
<feature type="active site" description="Charge relay system" evidence="7">
    <location>
        <position position="183"/>
    </location>
</feature>
<dbReference type="SUPFAM" id="SSF52743">
    <property type="entry name" value="Subtilisin-like"/>
    <property type="match status" value="1"/>
</dbReference>
<evidence type="ECO:0000256" key="2">
    <source>
        <dbReference type="ARBA" id="ARBA00022670"/>
    </source>
</evidence>
<dbReference type="Gene3D" id="3.40.50.200">
    <property type="entry name" value="Peptidase S8/S53 domain"/>
    <property type="match status" value="1"/>
</dbReference>
<dbReference type="InterPro" id="IPR023827">
    <property type="entry name" value="Peptidase_S8_Asp-AS"/>
</dbReference>
<evidence type="ECO:0000256" key="1">
    <source>
        <dbReference type="ARBA" id="ARBA00011073"/>
    </source>
</evidence>
<dbReference type="PANTHER" id="PTHR43399:SF4">
    <property type="entry name" value="CELL WALL-ASSOCIATED PROTEASE"/>
    <property type="match status" value="1"/>
</dbReference>
<feature type="signal peptide" evidence="10">
    <location>
        <begin position="1"/>
        <end position="19"/>
    </location>
</feature>
<dbReference type="PROSITE" id="PS51892">
    <property type="entry name" value="SUBTILASE"/>
    <property type="match status" value="1"/>
</dbReference>
<evidence type="ECO:0000256" key="7">
    <source>
        <dbReference type="PROSITE-ProRule" id="PRU01240"/>
    </source>
</evidence>
<dbReference type="GO" id="GO:0006508">
    <property type="term" value="P:proteolysis"/>
    <property type="evidence" value="ECO:0007669"/>
    <property type="project" value="UniProtKB-KW"/>
</dbReference>
<dbReference type="GO" id="GO:0004252">
    <property type="term" value="F:serine-type endopeptidase activity"/>
    <property type="evidence" value="ECO:0007669"/>
    <property type="project" value="UniProtKB-UniRule"/>
</dbReference>
<keyword evidence="13" id="KW-1185">Reference proteome</keyword>
<dbReference type="PROSITE" id="PS00137">
    <property type="entry name" value="SUBTILASE_HIS"/>
    <property type="match status" value="1"/>
</dbReference>
<dbReference type="PROSITE" id="PS00136">
    <property type="entry name" value="SUBTILASE_ASP"/>
    <property type="match status" value="1"/>
</dbReference>
<evidence type="ECO:0000256" key="3">
    <source>
        <dbReference type="ARBA" id="ARBA00022801"/>
    </source>
</evidence>
<feature type="chain" id="PRO_5042072250" description="subtilisin" evidence="10">
    <location>
        <begin position="20"/>
        <end position="609"/>
    </location>
</feature>
<organism evidence="12 13">
    <name type="scientific">Cylindrotheca closterium</name>
    <dbReference type="NCBI Taxonomy" id="2856"/>
    <lineage>
        <taxon>Eukaryota</taxon>
        <taxon>Sar</taxon>
        <taxon>Stramenopiles</taxon>
        <taxon>Ochrophyta</taxon>
        <taxon>Bacillariophyta</taxon>
        <taxon>Bacillariophyceae</taxon>
        <taxon>Bacillariophycidae</taxon>
        <taxon>Bacillariales</taxon>
        <taxon>Bacillariaceae</taxon>
        <taxon>Cylindrotheca</taxon>
    </lineage>
</organism>
<dbReference type="EC" id="3.4.21.62" evidence="6"/>
<evidence type="ECO:0000313" key="12">
    <source>
        <dbReference type="EMBL" id="CAJ1967801.1"/>
    </source>
</evidence>
<protein>
    <recommendedName>
        <fullName evidence="6">subtilisin</fullName>
        <ecNumber evidence="6">3.4.21.62</ecNumber>
    </recommendedName>
</protein>
<keyword evidence="4 7" id="KW-0720">Serine protease</keyword>
<keyword evidence="10" id="KW-0732">Signal</keyword>
<feature type="active site" description="Charge relay system" evidence="7">
    <location>
        <position position="370"/>
    </location>
</feature>
<evidence type="ECO:0000259" key="11">
    <source>
        <dbReference type="Pfam" id="PF00082"/>
    </source>
</evidence>
<feature type="active site" description="Charge relay system" evidence="7">
    <location>
        <position position="217"/>
    </location>
</feature>
<reference evidence="12" key="1">
    <citation type="submission" date="2023-08" db="EMBL/GenBank/DDBJ databases">
        <authorList>
            <person name="Audoor S."/>
            <person name="Bilcke G."/>
        </authorList>
    </citation>
    <scope>NUCLEOTIDE SEQUENCE</scope>
</reference>
<proteinExistence type="inferred from homology"/>
<dbReference type="InterPro" id="IPR034202">
    <property type="entry name" value="Subtilisin_Carlsberg-like"/>
</dbReference>
<evidence type="ECO:0000313" key="13">
    <source>
        <dbReference type="Proteomes" id="UP001295423"/>
    </source>
</evidence>
<evidence type="ECO:0000256" key="9">
    <source>
        <dbReference type="SAM" id="MobiDB-lite"/>
    </source>
</evidence>
<dbReference type="InterPro" id="IPR000209">
    <property type="entry name" value="Peptidase_S8/S53_dom"/>
</dbReference>
<comment type="similarity">
    <text evidence="1 7 8">Belongs to the peptidase S8 family.</text>
</comment>
<dbReference type="InterPro" id="IPR023828">
    <property type="entry name" value="Peptidase_S8_Ser-AS"/>
</dbReference>